<evidence type="ECO:0000256" key="3">
    <source>
        <dbReference type="ARBA" id="ARBA00004906"/>
    </source>
</evidence>
<keyword evidence="8 10" id="KW-1133">Transmembrane helix</keyword>
<feature type="transmembrane region" description="Helical" evidence="10">
    <location>
        <begin position="904"/>
        <end position="927"/>
    </location>
</feature>
<dbReference type="PANTHER" id="PTHR33389">
    <property type="entry name" value="FAMILY PROTEIN, PUTATIVE (DUF2921)-RELATED"/>
    <property type="match status" value="1"/>
</dbReference>
<dbReference type="GO" id="GO:0012505">
    <property type="term" value="C:endomembrane system"/>
    <property type="evidence" value="ECO:0007669"/>
    <property type="project" value="UniProtKB-SubCell"/>
</dbReference>
<evidence type="ECO:0000256" key="10">
    <source>
        <dbReference type="SAM" id="Phobius"/>
    </source>
</evidence>
<dbReference type="EC" id="2.3.2.27" evidence="4"/>
<dbReference type="InterPro" id="IPR021319">
    <property type="entry name" value="DUF2921"/>
</dbReference>
<dbReference type="PANTHER" id="PTHR33389:SF20">
    <property type="match status" value="1"/>
</dbReference>
<evidence type="ECO:0000256" key="7">
    <source>
        <dbReference type="ARBA" id="ARBA00022786"/>
    </source>
</evidence>
<keyword evidence="9 10" id="KW-0472">Membrane</keyword>
<dbReference type="EMBL" id="SDMP01000001">
    <property type="protein sequence ID" value="RYR75810.1"/>
    <property type="molecule type" value="Genomic_DNA"/>
</dbReference>
<reference evidence="14 15" key="1">
    <citation type="submission" date="2019-01" db="EMBL/GenBank/DDBJ databases">
        <title>Sequencing of cultivated peanut Arachis hypogaea provides insights into genome evolution and oil improvement.</title>
        <authorList>
            <person name="Chen X."/>
        </authorList>
    </citation>
    <scope>NUCLEOTIDE SEQUENCE [LARGE SCALE GENOMIC DNA]</scope>
    <source>
        <strain evidence="15">cv. Fuhuasheng</strain>
        <tissue evidence="14">Leaves</tissue>
    </source>
</reference>
<dbReference type="STRING" id="3818.A0A445EK25"/>
<dbReference type="AlphaFoldDB" id="A0A445EK25"/>
<feature type="transmembrane region" description="Helical" evidence="10">
    <location>
        <begin position="793"/>
        <end position="809"/>
    </location>
</feature>
<dbReference type="Gramene" id="arahy.Tifrunner.gnm2.ann2.Ah01g412600.1">
    <property type="protein sequence ID" value="arahy.Tifrunner.gnm2.ann2.Ah01g412600.1-CDS-1"/>
    <property type="gene ID" value="arahy.Tifrunner.gnm2.ann2.Ah01g412600"/>
</dbReference>
<evidence type="ECO:0000313" key="14">
    <source>
        <dbReference type="EMBL" id="RYR75810.1"/>
    </source>
</evidence>
<keyword evidence="11" id="KW-0732">Signal</keyword>
<keyword evidence="6 10" id="KW-0812">Transmembrane</keyword>
<protein>
    <recommendedName>
        <fullName evidence="4">RING-type E3 ubiquitin transferase</fullName>
        <ecNumber evidence="4">2.3.2.27</ecNumber>
    </recommendedName>
</protein>
<dbReference type="Proteomes" id="UP000289738">
    <property type="component" value="Chromosome A01"/>
</dbReference>
<keyword evidence="15" id="KW-1185">Reference proteome</keyword>
<comment type="catalytic activity">
    <reaction evidence="1">
        <text>S-ubiquitinyl-[E2 ubiquitin-conjugating enzyme]-L-cysteine + [acceptor protein]-L-lysine = [E2 ubiquitin-conjugating enzyme]-L-cysteine + N(6)-ubiquitinyl-[acceptor protein]-L-lysine.</text>
        <dbReference type="EC" id="2.3.2.27"/>
    </reaction>
</comment>
<feature type="signal peptide" evidence="11">
    <location>
        <begin position="1"/>
        <end position="25"/>
    </location>
</feature>
<proteinExistence type="predicted"/>
<evidence type="ECO:0000313" key="15">
    <source>
        <dbReference type="Proteomes" id="UP000289738"/>
    </source>
</evidence>
<keyword evidence="7" id="KW-0833">Ubl conjugation pathway</keyword>
<dbReference type="Pfam" id="PF25333">
    <property type="entry name" value="DUF2921_N"/>
    <property type="match status" value="3"/>
</dbReference>
<evidence type="ECO:0000256" key="2">
    <source>
        <dbReference type="ARBA" id="ARBA00004127"/>
    </source>
</evidence>
<evidence type="ECO:0000256" key="11">
    <source>
        <dbReference type="SAM" id="SignalP"/>
    </source>
</evidence>
<evidence type="ECO:0000256" key="9">
    <source>
        <dbReference type="ARBA" id="ARBA00023136"/>
    </source>
</evidence>
<feature type="domain" description="DUF2921" evidence="13">
    <location>
        <begin position="261"/>
        <end position="433"/>
    </location>
</feature>
<gene>
    <name evidence="14" type="ORF">Ahy_A01g000391</name>
</gene>
<feature type="chain" id="PRO_5019493574" description="RING-type E3 ubiquitin transferase" evidence="11">
    <location>
        <begin position="26"/>
        <end position="939"/>
    </location>
</feature>
<name>A0A445EK25_ARAHY</name>
<keyword evidence="5" id="KW-0808">Transferase</keyword>
<dbReference type="OrthoDB" id="618601at2759"/>
<dbReference type="Pfam" id="PF11145">
    <property type="entry name" value="DUF2921"/>
    <property type="match status" value="1"/>
</dbReference>
<comment type="pathway">
    <text evidence="3">Protein modification; protein ubiquitination.</text>
</comment>
<feature type="domain" description="DUF2921" evidence="13">
    <location>
        <begin position="47"/>
        <end position="250"/>
    </location>
</feature>
<accession>A0A445EK25</accession>
<sequence>MHIQISVPNLLSLTHLFVILTLCASYKENFDDSSKFFTNYNRAAEIEKHCSSYLSLASKLSPDANRGNRIKRELSFTYGDWEQENGHTTLMPFDRSNGFEHSLALKLVSFKVMDISSIQHFENTVSLGGIMSIGISGQGSYFPTKSSSSFTMRPGLSLLRIAFEGVYLQSNDHENGKEHLMCLLGNTTLPIPEPFNYDWNDMFLDYSLLQDEQILLVLRYPQTFNLTRRSIRGEMRSLHQEGSLAYFDNVHISSQLNRHAVYQFSSESKSRSCDPYPYELDFAAYGANSFNNGSDFCSFLQKVAQRPFYLFGVENFRLLFQYLICEEETDSNNVQSARVSAVLRAFPASMSLDTVQSRTGLSNQTLSAEGSWNSLTGKLCMIGCHGVVDPGLNSKECNYQISFHFPSMLSIKQRSLMLGTIHSNSNNDESNIFFFPFLHSLRRPTDLKGLGLHNTPYYNYSKVELAAAIKSKNQHSKLFTLFKKLFFKYPTLVDGDDINRLSNKLNVYVIAIRHQSSNKHDRVYMQMEVLSLGTSHQHERKNLFGNPLLNISLHLTLSEGYWDENADSYPFFLEGVYDPLEGDMHLIGCRMFSQGIDCLMEVKVQYPSESIRWLKNPSVEMIITSQRSEEDPRHFKPITLRTQMIQYNEHQQDYEFRKILEGVLRLLISLAGAGIIWSQLIYMNANEDKTPYMSLGTLYILIFGYGAELIRASEIFFESKESASIRTWPYQLQNYQRVLMESMETLTKLLVLASLLLTINQYRKVSDAKNKPNAYGTIKPKPLRRISDATRRYLRIFICICLILSCLGGDLNLRYAFVILPATIVREYIRLTLKMQDLFLLPQIFENKLWSNQVKPLRKTYYFGLTFLRLVIFFYDYIRDPILDPFNNYNDGGGGINNQVGSDLLSFCLIMLSSPLVMIGLAFVVYIQQSWNYLKPRNA</sequence>
<feature type="domain" description="SWEET-like" evidence="12">
    <location>
        <begin position="652"/>
        <end position="932"/>
    </location>
</feature>
<evidence type="ECO:0000256" key="4">
    <source>
        <dbReference type="ARBA" id="ARBA00012483"/>
    </source>
</evidence>
<evidence type="ECO:0000259" key="13">
    <source>
        <dbReference type="Pfam" id="PF25333"/>
    </source>
</evidence>
<organism evidence="14 15">
    <name type="scientific">Arachis hypogaea</name>
    <name type="common">Peanut</name>
    <dbReference type="NCBI Taxonomy" id="3818"/>
    <lineage>
        <taxon>Eukaryota</taxon>
        <taxon>Viridiplantae</taxon>
        <taxon>Streptophyta</taxon>
        <taxon>Embryophyta</taxon>
        <taxon>Tracheophyta</taxon>
        <taxon>Spermatophyta</taxon>
        <taxon>Magnoliopsida</taxon>
        <taxon>eudicotyledons</taxon>
        <taxon>Gunneridae</taxon>
        <taxon>Pentapetalae</taxon>
        <taxon>rosids</taxon>
        <taxon>fabids</taxon>
        <taxon>Fabales</taxon>
        <taxon>Fabaceae</taxon>
        <taxon>Papilionoideae</taxon>
        <taxon>50 kb inversion clade</taxon>
        <taxon>dalbergioids sensu lato</taxon>
        <taxon>Dalbergieae</taxon>
        <taxon>Pterocarpus clade</taxon>
        <taxon>Arachis</taxon>
    </lineage>
</organism>
<evidence type="ECO:0000256" key="5">
    <source>
        <dbReference type="ARBA" id="ARBA00022679"/>
    </source>
</evidence>
<dbReference type="InterPro" id="IPR057425">
    <property type="entry name" value="DUF2921_N"/>
</dbReference>
<feature type="domain" description="DUF2921" evidence="13">
    <location>
        <begin position="567"/>
        <end position="639"/>
    </location>
</feature>
<feature type="transmembrane region" description="Helical" evidence="10">
    <location>
        <begin position="860"/>
        <end position="878"/>
    </location>
</feature>
<evidence type="ECO:0000256" key="6">
    <source>
        <dbReference type="ARBA" id="ARBA00022692"/>
    </source>
</evidence>
<evidence type="ECO:0000256" key="1">
    <source>
        <dbReference type="ARBA" id="ARBA00000900"/>
    </source>
</evidence>
<comment type="caution">
    <text evidence="14">The sequence shown here is derived from an EMBL/GenBank/DDBJ whole genome shotgun (WGS) entry which is preliminary data.</text>
</comment>
<evidence type="ECO:0000259" key="12">
    <source>
        <dbReference type="Pfam" id="PF11145"/>
    </source>
</evidence>
<evidence type="ECO:0000256" key="8">
    <source>
        <dbReference type="ARBA" id="ARBA00022989"/>
    </source>
</evidence>
<dbReference type="GO" id="GO:0061630">
    <property type="term" value="F:ubiquitin protein ligase activity"/>
    <property type="evidence" value="ECO:0007669"/>
    <property type="project" value="UniProtKB-EC"/>
</dbReference>
<comment type="subcellular location">
    <subcellularLocation>
        <location evidence="2">Endomembrane system</location>
        <topology evidence="2">Multi-pass membrane protein</topology>
    </subcellularLocation>
</comment>